<dbReference type="EMBL" id="ML735228">
    <property type="protein sequence ID" value="KAE8393613.1"/>
    <property type="molecule type" value="Genomic_DNA"/>
</dbReference>
<keyword evidence="3" id="KW-0964">Secreted</keyword>
<dbReference type="InterPro" id="IPR010829">
    <property type="entry name" value="Cerato-platanin"/>
</dbReference>
<organism evidence="4">
    <name type="scientific">Petromyces alliaceus</name>
    <name type="common">Aspergillus alliaceus</name>
    <dbReference type="NCBI Taxonomy" id="209559"/>
    <lineage>
        <taxon>Eukaryota</taxon>
        <taxon>Fungi</taxon>
        <taxon>Dikarya</taxon>
        <taxon>Ascomycota</taxon>
        <taxon>Pezizomycotina</taxon>
        <taxon>Eurotiomycetes</taxon>
        <taxon>Eurotiomycetidae</taxon>
        <taxon>Eurotiales</taxon>
        <taxon>Aspergillaceae</taxon>
        <taxon>Aspergillus</taxon>
        <taxon>Aspergillus subgen. Circumdati</taxon>
    </lineage>
</organism>
<evidence type="ECO:0000256" key="2">
    <source>
        <dbReference type="ARBA" id="ARBA00010421"/>
    </source>
</evidence>
<dbReference type="InterPro" id="IPR036908">
    <property type="entry name" value="RlpA-like_sf"/>
</dbReference>
<sequence length="208" mass="21847">MNENSPLEGVNNMTTTISHQFNYSPSLKRLTRLKCSHNLSSEAKLSTKTSITMKSFAAASLLALISFALAAPVEQSTDATTAATISVSYDQKYDVAGSSLTTVACSDGVYGLISRGYSTFGSLPNFPNIGGAPTIPGWNSPNCGKCYQLHYKAGNVDKSIYVLGIDAAPGGFNIGLQAMNTLTNGLAEQLGRVNVEYTEVAGSNCGLP</sequence>
<gene>
    <name evidence="4" type="ORF">BDV23DRAFT_170049</name>
</gene>
<reference evidence="4" key="1">
    <citation type="submission" date="2019-04" db="EMBL/GenBank/DDBJ databases">
        <title>Friends and foes A comparative genomics studyof 23 Aspergillus species from section Flavi.</title>
        <authorList>
            <consortium name="DOE Joint Genome Institute"/>
            <person name="Kjaerbolling I."/>
            <person name="Vesth T."/>
            <person name="Frisvad J.C."/>
            <person name="Nybo J.L."/>
            <person name="Theobald S."/>
            <person name="Kildgaard S."/>
            <person name="Isbrandt T."/>
            <person name="Kuo A."/>
            <person name="Sato A."/>
            <person name="Lyhne E.K."/>
            <person name="Kogle M.E."/>
            <person name="Wiebenga A."/>
            <person name="Kun R.S."/>
            <person name="Lubbers R.J."/>
            <person name="Makela M.R."/>
            <person name="Barry K."/>
            <person name="Chovatia M."/>
            <person name="Clum A."/>
            <person name="Daum C."/>
            <person name="Haridas S."/>
            <person name="He G."/>
            <person name="LaButti K."/>
            <person name="Lipzen A."/>
            <person name="Mondo S."/>
            <person name="Riley R."/>
            <person name="Salamov A."/>
            <person name="Simmons B.A."/>
            <person name="Magnuson J.K."/>
            <person name="Henrissat B."/>
            <person name="Mortensen U.H."/>
            <person name="Larsen T.O."/>
            <person name="Devries R.P."/>
            <person name="Grigoriev I.V."/>
            <person name="Machida M."/>
            <person name="Baker S.E."/>
            <person name="Andersen M.R."/>
        </authorList>
    </citation>
    <scope>NUCLEOTIDE SEQUENCE [LARGE SCALE GENOMIC DNA]</scope>
    <source>
        <strain evidence="4">IBT 14317</strain>
    </source>
</reference>
<proteinExistence type="inferred from homology"/>
<accession>A0A5N7CJH9</accession>
<evidence type="ECO:0000313" key="4">
    <source>
        <dbReference type="EMBL" id="KAE8393613.1"/>
    </source>
</evidence>
<protein>
    <submittedName>
        <fullName evidence="4">Cerato-platanin-domain-containing protein</fullName>
    </submittedName>
</protein>
<dbReference type="OrthoDB" id="4898945at2759"/>
<dbReference type="CDD" id="cd22778">
    <property type="entry name" value="DPBB_CEPL-like"/>
    <property type="match status" value="1"/>
</dbReference>
<dbReference type="GO" id="GO:0005576">
    <property type="term" value="C:extracellular region"/>
    <property type="evidence" value="ECO:0007669"/>
    <property type="project" value="UniProtKB-SubCell"/>
</dbReference>
<evidence type="ECO:0000256" key="1">
    <source>
        <dbReference type="ARBA" id="ARBA00004613"/>
    </source>
</evidence>
<comment type="similarity">
    <text evidence="2">Belongs to the cerato-platanin family.</text>
</comment>
<dbReference type="Proteomes" id="UP000326877">
    <property type="component" value="Unassembled WGS sequence"/>
</dbReference>
<comment type="subcellular location">
    <subcellularLocation>
        <location evidence="1">Secreted</location>
    </subcellularLocation>
</comment>
<dbReference type="AlphaFoldDB" id="A0A5N7CJH9"/>
<dbReference type="Pfam" id="PF07249">
    <property type="entry name" value="Cerato-platanin"/>
    <property type="match status" value="1"/>
</dbReference>
<evidence type="ECO:0000256" key="3">
    <source>
        <dbReference type="ARBA" id="ARBA00022525"/>
    </source>
</evidence>
<dbReference type="Gene3D" id="2.40.40.10">
    <property type="entry name" value="RlpA-like domain"/>
    <property type="match status" value="1"/>
</dbReference>
<name>A0A5N7CJH9_PETAA</name>
<dbReference type="SUPFAM" id="SSF50685">
    <property type="entry name" value="Barwin-like endoglucanases"/>
    <property type="match status" value="1"/>
</dbReference>